<dbReference type="AlphaFoldDB" id="A0A0Z8U9Q9"/>
<evidence type="ECO:0000256" key="2">
    <source>
        <dbReference type="ARBA" id="ARBA00022525"/>
    </source>
</evidence>
<feature type="chain" id="PRO_5038872039" evidence="7">
    <location>
        <begin position="25"/>
        <end position="371"/>
    </location>
</feature>
<evidence type="ECO:0000256" key="5">
    <source>
        <dbReference type="ARBA" id="ARBA00023088"/>
    </source>
</evidence>
<evidence type="ECO:0000256" key="6">
    <source>
        <dbReference type="SAM" id="MobiDB-lite"/>
    </source>
</evidence>
<dbReference type="Pfam" id="PF04886">
    <property type="entry name" value="PT"/>
    <property type="match status" value="1"/>
</dbReference>
<evidence type="ECO:0000256" key="3">
    <source>
        <dbReference type="ARBA" id="ARBA00022729"/>
    </source>
</evidence>
<evidence type="ECO:0000256" key="1">
    <source>
        <dbReference type="ARBA" id="ARBA00022512"/>
    </source>
</evidence>
<evidence type="ECO:0000256" key="7">
    <source>
        <dbReference type="SAM" id="SignalP"/>
    </source>
</evidence>
<feature type="compositionally biased region" description="Basic and acidic residues" evidence="6">
    <location>
        <begin position="250"/>
        <end position="271"/>
    </location>
</feature>
<feature type="compositionally biased region" description="Polar residues" evidence="6">
    <location>
        <begin position="291"/>
        <end position="302"/>
    </location>
</feature>
<dbReference type="InterPro" id="IPR019931">
    <property type="entry name" value="LPXTG_anchor"/>
</dbReference>
<evidence type="ECO:0000313" key="9">
    <source>
        <dbReference type="EMBL" id="CYX33650.1"/>
    </source>
</evidence>
<keyword evidence="5" id="KW-0572">Peptidoglycan-anchor</keyword>
<evidence type="ECO:0000256" key="4">
    <source>
        <dbReference type="ARBA" id="ARBA00022737"/>
    </source>
</evidence>
<feature type="compositionally biased region" description="Low complexity" evidence="6">
    <location>
        <begin position="228"/>
        <end position="249"/>
    </location>
</feature>
<dbReference type="NCBIfam" id="TIGR01167">
    <property type="entry name" value="LPXTG_anchor"/>
    <property type="match status" value="1"/>
</dbReference>
<dbReference type="Pfam" id="PF00746">
    <property type="entry name" value="Gram_pos_anchor"/>
    <property type="match status" value="1"/>
</dbReference>
<dbReference type="Proteomes" id="UP000074903">
    <property type="component" value="Unassembled WGS sequence"/>
</dbReference>
<feature type="region of interest" description="Disordered" evidence="6">
    <location>
        <begin position="228"/>
        <end position="345"/>
    </location>
</feature>
<gene>
    <name evidence="9" type="ORF">ERS132531_00134</name>
</gene>
<keyword evidence="4" id="KW-0677">Repeat</keyword>
<protein>
    <submittedName>
        <fullName evidence="9">Probable hemoglobin and hemoglobin-haptoglobin-binding protein 3</fullName>
    </submittedName>
</protein>
<feature type="signal peptide" evidence="7">
    <location>
        <begin position="1"/>
        <end position="24"/>
    </location>
</feature>
<dbReference type="EMBL" id="FILX01000002">
    <property type="protein sequence ID" value="CYX33650.1"/>
    <property type="molecule type" value="Genomic_DNA"/>
</dbReference>
<feature type="domain" description="Gram-positive cocci surface proteins LPxTG" evidence="8">
    <location>
        <begin position="338"/>
        <end position="371"/>
    </location>
</feature>
<name>A0A0Z8U9Q9_STRSU</name>
<evidence type="ECO:0000313" key="10">
    <source>
        <dbReference type="Proteomes" id="UP000074903"/>
    </source>
</evidence>
<evidence type="ECO:0000259" key="8">
    <source>
        <dbReference type="PROSITE" id="PS50847"/>
    </source>
</evidence>
<keyword evidence="3 7" id="KW-0732">Signal</keyword>
<reference evidence="9 10" key="1">
    <citation type="submission" date="2016-02" db="EMBL/GenBank/DDBJ databases">
        <authorList>
            <consortium name="Pathogen Informatics"/>
        </authorList>
    </citation>
    <scope>NUCLEOTIDE SEQUENCE [LARGE SCALE GENOMIC DNA]</scope>
    <source>
        <strain evidence="9 10">SS993</strain>
    </source>
</reference>
<organism evidence="9 10">
    <name type="scientific">Streptococcus suis</name>
    <dbReference type="NCBI Taxonomy" id="1307"/>
    <lineage>
        <taxon>Bacteria</taxon>
        <taxon>Bacillati</taxon>
        <taxon>Bacillota</taxon>
        <taxon>Bacilli</taxon>
        <taxon>Lactobacillales</taxon>
        <taxon>Streptococcaceae</taxon>
        <taxon>Streptococcus</taxon>
    </lineage>
</organism>
<dbReference type="RefSeq" id="WP_044765311.1">
    <property type="nucleotide sequence ID" value="NZ_CEHB01000071.1"/>
</dbReference>
<keyword evidence="1" id="KW-0134">Cell wall</keyword>
<sequence>MQVKKFAKWGLALTSTLVLGGAIAPVGNQLLGGSAVVYAQDGAVFEPYVVEFYIDGEYWGVANRGYNSGWPYVRLEPYSEEFPGKEWPSEELGGFTSNLPNVSVVTKEDLDSIGSVVKVYWTRKPVETLPVEQPTEKPVATPADQPVEKPISVLIGAISEVDGPLSHYYVTINPGETKTVETPKVDGYKLDQYTSPTYELTYDNALKQLNSAGFAWVQFWMIKDAAPETPVEQPTEQPTEQPAEQPVEQPTEKPAETPTDKPVDTPTEKPAETPTGKPVDTPTDKPVEQLTDASSLTDQTAGKAQAVTATDKKKVDKSAPSTPAVKPEEGSQTTTKTLPKTGDSSSMLLVLGGVLSGLSGLGLAATSRKRD</sequence>
<keyword evidence="2" id="KW-0964">Secreted</keyword>
<proteinExistence type="predicted"/>
<accession>A0A0Z8U9Q9</accession>
<dbReference type="InterPro" id="IPR006970">
    <property type="entry name" value="PT"/>
</dbReference>
<dbReference type="PROSITE" id="PS50847">
    <property type="entry name" value="GRAM_POS_ANCHORING"/>
    <property type="match status" value="1"/>
</dbReference>